<evidence type="ECO:0000256" key="2">
    <source>
        <dbReference type="ARBA" id="ARBA00022448"/>
    </source>
</evidence>
<evidence type="ECO:0000256" key="1">
    <source>
        <dbReference type="ARBA" id="ARBA00004141"/>
    </source>
</evidence>
<dbReference type="EMBL" id="KV454475">
    <property type="protein sequence ID" value="ODV64167.1"/>
    <property type="molecule type" value="Genomic_DNA"/>
</dbReference>
<dbReference type="STRING" id="1344418.A0A1D2VRH0"/>
<feature type="transmembrane region" description="Helical" evidence="8">
    <location>
        <begin position="88"/>
        <end position="108"/>
    </location>
</feature>
<feature type="transmembrane region" description="Helical" evidence="8">
    <location>
        <begin position="229"/>
        <end position="247"/>
    </location>
</feature>
<name>A0A1D2VRH0_9ASCO</name>
<dbReference type="FunCoup" id="A0A1D2VRH0">
    <property type="interactions" value="16"/>
</dbReference>
<dbReference type="InterPro" id="IPR011701">
    <property type="entry name" value="MFS"/>
</dbReference>
<gene>
    <name evidence="9" type="ORF">ASCRUDRAFT_73851</name>
</gene>
<dbReference type="FunFam" id="1.20.1250.20:FF:000065">
    <property type="entry name" value="Putative MFS pantothenate transporter"/>
    <property type="match status" value="1"/>
</dbReference>
<organism evidence="9 10">
    <name type="scientific">Ascoidea rubescens DSM 1968</name>
    <dbReference type="NCBI Taxonomy" id="1344418"/>
    <lineage>
        <taxon>Eukaryota</taxon>
        <taxon>Fungi</taxon>
        <taxon>Dikarya</taxon>
        <taxon>Ascomycota</taxon>
        <taxon>Saccharomycotina</taxon>
        <taxon>Saccharomycetes</taxon>
        <taxon>Ascoideaceae</taxon>
        <taxon>Ascoidea</taxon>
    </lineage>
</organism>
<evidence type="ECO:0000256" key="4">
    <source>
        <dbReference type="ARBA" id="ARBA00022989"/>
    </source>
</evidence>
<dbReference type="PANTHER" id="PTHR43791:SF15">
    <property type="entry name" value="TRANSPORTER SEO1-RELATED"/>
    <property type="match status" value="1"/>
</dbReference>
<keyword evidence="10" id="KW-1185">Reference proteome</keyword>
<accession>A0A1D2VRH0</accession>
<feature type="transmembrane region" description="Helical" evidence="8">
    <location>
        <begin position="267"/>
        <end position="289"/>
    </location>
</feature>
<comment type="similarity">
    <text evidence="6">Belongs to the major facilitator superfamily. Allantoate permease family.</text>
</comment>
<evidence type="ECO:0000313" key="10">
    <source>
        <dbReference type="Proteomes" id="UP000095038"/>
    </source>
</evidence>
<dbReference type="GO" id="GO:0022857">
    <property type="term" value="F:transmembrane transporter activity"/>
    <property type="evidence" value="ECO:0007669"/>
    <property type="project" value="InterPro"/>
</dbReference>
<feature type="transmembrane region" description="Helical" evidence="8">
    <location>
        <begin position="324"/>
        <end position="344"/>
    </location>
</feature>
<dbReference type="GO" id="GO:0016020">
    <property type="term" value="C:membrane"/>
    <property type="evidence" value="ECO:0007669"/>
    <property type="project" value="UniProtKB-SubCell"/>
</dbReference>
<evidence type="ECO:0000313" key="9">
    <source>
        <dbReference type="EMBL" id="ODV64167.1"/>
    </source>
</evidence>
<feature type="transmembrane region" description="Helical" evidence="8">
    <location>
        <begin position="155"/>
        <end position="177"/>
    </location>
</feature>
<keyword evidence="5 8" id="KW-0472">Membrane</keyword>
<dbReference type="PANTHER" id="PTHR43791">
    <property type="entry name" value="PERMEASE-RELATED"/>
    <property type="match status" value="1"/>
</dbReference>
<dbReference type="InterPro" id="IPR036259">
    <property type="entry name" value="MFS_trans_sf"/>
</dbReference>
<comment type="subcellular location">
    <subcellularLocation>
        <location evidence="1">Membrane</location>
        <topology evidence="1">Multi-pass membrane protein</topology>
    </subcellularLocation>
</comment>
<feature type="transmembrane region" description="Helical" evidence="8">
    <location>
        <begin position="296"/>
        <end position="318"/>
    </location>
</feature>
<feature type="transmembrane region" description="Helical" evidence="8">
    <location>
        <begin position="390"/>
        <end position="411"/>
    </location>
</feature>
<dbReference type="AlphaFoldDB" id="A0A1D2VRH0"/>
<protein>
    <submittedName>
        <fullName evidence="9">MFS general substrate transporter</fullName>
    </submittedName>
</protein>
<dbReference type="GeneID" id="30966094"/>
<dbReference type="OrthoDB" id="3639251at2759"/>
<evidence type="ECO:0000256" key="7">
    <source>
        <dbReference type="SAM" id="MobiDB-lite"/>
    </source>
</evidence>
<sequence>MVYWVRTLDSSNIANAYVSGMKEDINMQGNDYINTVTVFNVANNVFQIPFMYFLPRFPIHIILPAMDIGWGIFTLASFRVNSTRDIQIMRFFVGAFESSFYTTVHYLFGSWYLPAELGRRGAIHYFGQMIGTMSSGLLQAAIHRSLDGTAGLPGWRWMFIINAIITIPVGLIGFMLIPGTPYKCYSVFLSDEEIRIARARLKKNNIVPPQKEIGKFWDKKRWTKILTSWQLWVLTFYYTCCFNSSNHPGNGYALWLKSLNRFDTSKLNNLTTISPGVGIVLIAMCSLIADLGRCRYGGICFTQILNFTGNLLLTLWNIPEHSKWFAFSIQYAGWAQAATMCAWINDILRHDPQDRAIIWLTLFAVSQSTVIWIVRLIWPTVDAPRFLVGYATTMAWAAVLFLFSFVVLWFYKNDEKKYALDNGIYLYNSSKGETIPEDSNDSESNKEKLSEKQSIQELIPIKN</sequence>
<reference evidence="10" key="1">
    <citation type="submission" date="2016-05" db="EMBL/GenBank/DDBJ databases">
        <title>Comparative genomics of biotechnologically important yeasts.</title>
        <authorList>
            <consortium name="DOE Joint Genome Institute"/>
            <person name="Riley R."/>
            <person name="Haridas S."/>
            <person name="Wolfe K.H."/>
            <person name="Lopes M.R."/>
            <person name="Hittinger C.T."/>
            <person name="Goker M."/>
            <person name="Salamov A."/>
            <person name="Wisecaver J."/>
            <person name="Long T.M."/>
            <person name="Aerts A.L."/>
            <person name="Barry K."/>
            <person name="Choi C."/>
            <person name="Clum A."/>
            <person name="Coughlan A.Y."/>
            <person name="Deshpande S."/>
            <person name="Douglass A.P."/>
            <person name="Hanson S.J."/>
            <person name="Klenk H.-P."/>
            <person name="Labutti K."/>
            <person name="Lapidus A."/>
            <person name="Lindquist E."/>
            <person name="Lipzen A."/>
            <person name="Meier-Kolthoff J.P."/>
            <person name="Ohm R.A."/>
            <person name="Otillar R.P."/>
            <person name="Pangilinan J."/>
            <person name="Peng Y."/>
            <person name="Rokas A."/>
            <person name="Rosa C.A."/>
            <person name="Scheuner C."/>
            <person name="Sibirny A.A."/>
            <person name="Slot J.C."/>
            <person name="Stielow J.B."/>
            <person name="Sun H."/>
            <person name="Kurtzman C.P."/>
            <person name="Blackwell M."/>
            <person name="Grigoriev I.V."/>
            <person name="Jeffries T.W."/>
        </authorList>
    </citation>
    <scope>NUCLEOTIDE SEQUENCE [LARGE SCALE GENOMIC DNA]</scope>
    <source>
        <strain evidence="10">DSM 1968</strain>
    </source>
</reference>
<proteinExistence type="inferred from homology"/>
<evidence type="ECO:0000256" key="5">
    <source>
        <dbReference type="ARBA" id="ARBA00023136"/>
    </source>
</evidence>
<evidence type="ECO:0000256" key="6">
    <source>
        <dbReference type="ARBA" id="ARBA00037968"/>
    </source>
</evidence>
<feature type="region of interest" description="Disordered" evidence="7">
    <location>
        <begin position="430"/>
        <end position="463"/>
    </location>
</feature>
<dbReference type="SUPFAM" id="SSF103473">
    <property type="entry name" value="MFS general substrate transporter"/>
    <property type="match status" value="1"/>
</dbReference>
<evidence type="ECO:0000256" key="3">
    <source>
        <dbReference type="ARBA" id="ARBA00022692"/>
    </source>
</evidence>
<feature type="transmembrane region" description="Helical" evidence="8">
    <location>
        <begin position="57"/>
        <end position="76"/>
    </location>
</feature>
<dbReference type="Pfam" id="PF07690">
    <property type="entry name" value="MFS_1"/>
    <property type="match status" value="1"/>
</dbReference>
<dbReference type="Gene3D" id="1.20.1250.20">
    <property type="entry name" value="MFS general substrate transporter like domains"/>
    <property type="match status" value="1"/>
</dbReference>
<feature type="transmembrane region" description="Helical" evidence="8">
    <location>
        <begin position="356"/>
        <end position="378"/>
    </location>
</feature>
<dbReference type="InParanoid" id="A0A1D2VRH0"/>
<evidence type="ECO:0000256" key="8">
    <source>
        <dbReference type="SAM" id="Phobius"/>
    </source>
</evidence>
<dbReference type="RefSeq" id="XP_020050474.1">
    <property type="nucleotide sequence ID" value="XM_020192458.1"/>
</dbReference>
<keyword evidence="4 8" id="KW-1133">Transmembrane helix</keyword>
<keyword evidence="2" id="KW-0813">Transport</keyword>
<keyword evidence="3 8" id="KW-0812">Transmembrane</keyword>
<dbReference type="Proteomes" id="UP000095038">
    <property type="component" value="Unassembled WGS sequence"/>
</dbReference>